<feature type="transmembrane region" description="Helical" evidence="2">
    <location>
        <begin position="1095"/>
        <end position="1122"/>
    </location>
</feature>
<feature type="transmembrane region" description="Helical" evidence="2">
    <location>
        <begin position="466"/>
        <end position="489"/>
    </location>
</feature>
<dbReference type="InterPro" id="IPR027463">
    <property type="entry name" value="AcrB_DN_DC_subdom"/>
</dbReference>
<dbReference type="Gene3D" id="3.30.70.1430">
    <property type="entry name" value="Multidrug efflux transporter AcrB pore domain"/>
    <property type="match status" value="2"/>
</dbReference>
<gene>
    <name evidence="3" type="ORF">FUA23_15205</name>
</gene>
<keyword evidence="2" id="KW-1133">Transmembrane helix</keyword>
<dbReference type="Pfam" id="PF00873">
    <property type="entry name" value="ACR_tran"/>
    <property type="match status" value="2"/>
</dbReference>
<dbReference type="GO" id="GO:0005886">
    <property type="term" value="C:plasma membrane"/>
    <property type="evidence" value="ECO:0007669"/>
    <property type="project" value="TreeGrafter"/>
</dbReference>
<feature type="transmembrane region" description="Helical" evidence="2">
    <location>
        <begin position="435"/>
        <end position="460"/>
    </location>
</feature>
<dbReference type="PRINTS" id="PR00702">
    <property type="entry name" value="ACRIFLAVINRP"/>
</dbReference>
<feature type="transmembrane region" description="Helical" evidence="2">
    <location>
        <begin position="985"/>
        <end position="1007"/>
    </location>
</feature>
<dbReference type="SUPFAM" id="SSF82866">
    <property type="entry name" value="Multidrug efflux transporter AcrB transmembrane domain"/>
    <property type="match status" value="2"/>
</dbReference>
<dbReference type="InterPro" id="IPR001036">
    <property type="entry name" value="Acrflvin-R"/>
</dbReference>
<dbReference type="Gene3D" id="3.30.2090.10">
    <property type="entry name" value="Multidrug efflux transporter AcrB TolC docking domain, DN and DC subdomains"/>
    <property type="match status" value="2"/>
</dbReference>
<dbReference type="Gene3D" id="3.30.70.1320">
    <property type="entry name" value="Multidrug efflux transporter AcrB pore domain like"/>
    <property type="match status" value="1"/>
</dbReference>
<feature type="transmembrane region" description="Helical" evidence="2">
    <location>
        <begin position="930"/>
        <end position="952"/>
    </location>
</feature>
<organism evidence="3 4">
    <name type="scientific">Neolewinella aurantiaca</name>
    <dbReference type="NCBI Taxonomy" id="2602767"/>
    <lineage>
        <taxon>Bacteria</taxon>
        <taxon>Pseudomonadati</taxon>
        <taxon>Bacteroidota</taxon>
        <taxon>Saprospiria</taxon>
        <taxon>Saprospirales</taxon>
        <taxon>Lewinellaceae</taxon>
        <taxon>Neolewinella</taxon>
    </lineage>
</organism>
<dbReference type="PANTHER" id="PTHR32063">
    <property type="match status" value="1"/>
</dbReference>
<feature type="transmembrane region" description="Helical" evidence="2">
    <location>
        <begin position="389"/>
        <end position="415"/>
    </location>
</feature>
<evidence type="ECO:0000256" key="2">
    <source>
        <dbReference type="SAM" id="Phobius"/>
    </source>
</evidence>
<feature type="transmembrane region" description="Helical" evidence="2">
    <location>
        <begin position="510"/>
        <end position="529"/>
    </location>
</feature>
<evidence type="ECO:0000313" key="4">
    <source>
        <dbReference type="Proteomes" id="UP000321907"/>
    </source>
</evidence>
<evidence type="ECO:0000313" key="3">
    <source>
        <dbReference type="EMBL" id="TXF88326.1"/>
    </source>
</evidence>
<evidence type="ECO:0000256" key="1">
    <source>
        <dbReference type="SAM" id="MobiDB-lite"/>
    </source>
</evidence>
<dbReference type="GO" id="GO:0042910">
    <property type="term" value="F:xenobiotic transmembrane transporter activity"/>
    <property type="evidence" value="ECO:0007669"/>
    <property type="project" value="TreeGrafter"/>
</dbReference>
<name>A0A5C7FBR3_9BACT</name>
<dbReference type="AlphaFoldDB" id="A0A5C7FBR3"/>
<comment type="caution">
    <text evidence="3">The sequence shown here is derived from an EMBL/GenBank/DDBJ whole genome shotgun (WGS) entry which is preliminary data.</text>
</comment>
<keyword evidence="4" id="KW-1185">Reference proteome</keyword>
<reference evidence="3 4" key="1">
    <citation type="submission" date="2019-08" db="EMBL/GenBank/DDBJ databases">
        <title>Lewinella sp. strain SSH13 Genome sequencing and assembly.</title>
        <authorList>
            <person name="Kim I."/>
        </authorList>
    </citation>
    <scope>NUCLEOTIDE SEQUENCE [LARGE SCALE GENOMIC DNA]</scope>
    <source>
        <strain evidence="3 4">SSH13</strain>
    </source>
</reference>
<sequence>MEQNKRTFSLTNLAVDNSTSVFLLTIMIFIFGLYAYDQVPKEQFPEVKFPQVFVNTPYFGNSAADIESLITRPLEKELQGVDGVKTITSTSIQDFSVITVEFNADEDIDEATRRVKDAVDIAKPELPSDLDSDPTILEISASDFPIVTVNMSGDFPPDDLRRYGEFMEEEIEDIKGVNDVQLKGVQDREIEIAVDVRKMESLQISFQDIENAIGSENLTLSGGEIVNNNVRRAIRVVGEFEDSAELANTIIKNEGQRLVYLRDIATVEFGYEDPISIARANALPVVSLDVIKKSGENLLSTSDEIVEVVARVKEQLPEGLEVTFFNDQSDNTRDQVDNLENSIISGVILVVLVLLFFLGLRNALFVGIAIPLSMLMGILWIWLSGVTLNIVVLFALILALGLLVDNGIVIVENVYRYMQLGRRSDNAAKFGAGEVAWPIIASTATTLAAFSPLAVWPGIVGEFMKYFPITLILVLGSSLVVALVINPVLAKTFMRVDEREETKKGRIRGMRNTLIGAGIMMIFGILFGLVLGAKWFFNLMVILTITTLVYYFLLRPVSFVFQDRFLPWLEGKYKGLINFSLRWGRSILFGTIGLFFLSIFLISISRVTVEFFPSADPLYVNAFVELPLGSDIEATNLVSKQLETKVLTLLEPYGDVVESVLTQIGENTSDPNTPPEPGVTPNKARITVSFVPFRERGGVSTKKIMEEIREAVQGIPGAKISVDKNADGPPTGKAINLEITGEDLEKLIPLGDDIISYINAQGIPGIEELSADVKLGKPELLVKVDREAARRYGLSTFQVASALRTSVYGKEVSKYKLGEDEFPIFIRLKEEDRNSVDALLDQRITFRDPSNGRITQVPISTVASVEYSSTYSSIKRKDLDRMITITSNVLDGYVGNDVVPQIAEAMEGYDMPQGFNYAFTGEQQQQQEDLGFLLGAFVFALFLIFIIIVAQFNSISSPFIILTSVVLSLIGVLLGYFFFGGTLSVVFTGVGIISLAGVVVNNAIVLIDYTTLLMKEELEKLGLEKISDLELDVIRDAIVDGGSTRLRPVLLTAITTVLGLIPLAIGFNFDFFSFIATWDGRYFLGGDNTAVWGPMAWTIIYGMVFATFLTLIVVPVMMWLIYKTRRSIKSGFRRLTGKTDGGAVEAEPVDSDTSDSGSDSHDLIVE</sequence>
<dbReference type="Proteomes" id="UP000321907">
    <property type="component" value="Unassembled WGS sequence"/>
</dbReference>
<feature type="transmembrane region" description="Helical" evidence="2">
    <location>
        <begin position="1049"/>
        <end position="1075"/>
    </location>
</feature>
<feature type="transmembrane region" description="Helical" evidence="2">
    <location>
        <begin position="959"/>
        <end position="979"/>
    </location>
</feature>
<dbReference type="PANTHER" id="PTHR32063:SF0">
    <property type="entry name" value="SWARMING MOTILITY PROTEIN SWRC"/>
    <property type="match status" value="1"/>
</dbReference>
<feature type="transmembrane region" description="Helical" evidence="2">
    <location>
        <begin position="535"/>
        <end position="554"/>
    </location>
</feature>
<keyword evidence="2" id="KW-0812">Transmembrane</keyword>
<dbReference type="RefSeq" id="WP_147931614.1">
    <property type="nucleotide sequence ID" value="NZ_VOXD01000024.1"/>
</dbReference>
<feature type="transmembrane region" description="Helical" evidence="2">
    <location>
        <begin position="20"/>
        <end position="36"/>
    </location>
</feature>
<keyword evidence="2" id="KW-0472">Membrane</keyword>
<protein>
    <submittedName>
        <fullName evidence="3">Efflux RND transporter permease subunit</fullName>
    </submittedName>
</protein>
<dbReference type="Gene3D" id="3.30.70.1440">
    <property type="entry name" value="Multidrug efflux transporter AcrB pore domain"/>
    <property type="match status" value="1"/>
</dbReference>
<dbReference type="Gene3D" id="1.20.1640.10">
    <property type="entry name" value="Multidrug efflux transporter AcrB transmembrane domain"/>
    <property type="match status" value="2"/>
</dbReference>
<accession>A0A5C7FBR3</accession>
<dbReference type="SUPFAM" id="SSF82714">
    <property type="entry name" value="Multidrug efflux transporter AcrB TolC docking domain, DN and DC subdomains"/>
    <property type="match status" value="2"/>
</dbReference>
<feature type="transmembrane region" description="Helical" evidence="2">
    <location>
        <begin position="363"/>
        <end position="383"/>
    </location>
</feature>
<dbReference type="SUPFAM" id="SSF82693">
    <property type="entry name" value="Multidrug efflux transporter AcrB pore domain, PN1, PN2, PC1 and PC2 subdomains"/>
    <property type="match status" value="3"/>
</dbReference>
<dbReference type="EMBL" id="VOXD01000024">
    <property type="protein sequence ID" value="TXF88326.1"/>
    <property type="molecule type" value="Genomic_DNA"/>
</dbReference>
<feature type="region of interest" description="Disordered" evidence="1">
    <location>
        <begin position="1138"/>
        <end position="1166"/>
    </location>
</feature>
<dbReference type="OrthoDB" id="9798415at2"/>
<feature type="transmembrane region" description="Helical" evidence="2">
    <location>
        <begin position="586"/>
        <end position="604"/>
    </location>
</feature>
<proteinExistence type="predicted"/>
<feature type="transmembrane region" description="Helical" evidence="2">
    <location>
        <begin position="342"/>
        <end position="358"/>
    </location>
</feature>